<dbReference type="InterPro" id="IPR056845">
    <property type="entry name" value="LRR_Zer-1"/>
</dbReference>
<evidence type="ECO:0000313" key="2">
    <source>
        <dbReference type="EMBL" id="KAK7071129.1"/>
    </source>
</evidence>
<dbReference type="InterPro" id="IPR032675">
    <property type="entry name" value="LRR_dom_sf"/>
</dbReference>
<evidence type="ECO:0000313" key="3">
    <source>
        <dbReference type="Proteomes" id="UP001381693"/>
    </source>
</evidence>
<dbReference type="Gene3D" id="3.80.10.10">
    <property type="entry name" value="Ribonuclease Inhibitor"/>
    <property type="match status" value="1"/>
</dbReference>
<feature type="domain" description="Zer-1-like leucine-rich repeats region" evidence="1">
    <location>
        <begin position="165"/>
        <end position="268"/>
    </location>
</feature>
<protein>
    <recommendedName>
        <fullName evidence="1">Zer-1-like leucine-rich repeats region domain-containing protein</fullName>
    </recommendedName>
</protein>
<accession>A0AAN8X1C0</accession>
<gene>
    <name evidence="2" type="ORF">SK128_018965</name>
</gene>
<dbReference type="Proteomes" id="UP001381693">
    <property type="component" value="Unassembled WGS sequence"/>
</dbReference>
<comment type="caution">
    <text evidence="2">The sequence shown here is derived from an EMBL/GenBank/DDBJ whole genome shotgun (WGS) entry which is preliminary data.</text>
</comment>
<dbReference type="EMBL" id="JAXCGZ010015134">
    <property type="protein sequence ID" value="KAK7071129.1"/>
    <property type="molecule type" value="Genomic_DNA"/>
</dbReference>
<reference evidence="2 3" key="1">
    <citation type="submission" date="2023-11" db="EMBL/GenBank/DDBJ databases">
        <title>Halocaridina rubra genome assembly.</title>
        <authorList>
            <person name="Smith C."/>
        </authorList>
    </citation>
    <scope>NUCLEOTIDE SEQUENCE [LARGE SCALE GENOMIC DNA]</scope>
    <source>
        <strain evidence="2">EP-1</strain>
        <tissue evidence="2">Whole</tissue>
    </source>
</reference>
<organism evidence="2 3">
    <name type="scientific">Halocaridina rubra</name>
    <name type="common">Hawaiian red shrimp</name>
    <dbReference type="NCBI Taxonomy" id="373956"/>
    <lineage>
        <taxon>Eukaryota</taxon>
        <taxon>Metazoa</taxon>
        <taxon>Ecdysozoa</taxon>
        <taxon>Arthropoda</taxon>
        <taxon>Crustacea</taxon>
        <taxon>Multicrustacea</taxon>
        <taxon>Malacostraca</taxon>
        <taxon>Eumalacostraca</taxon>
        <taxon>Eucarida</taxon>
        <taxon>Decapoda</taxon>
        <taxon>Pleocyemata</taxon>
        <taxon>Caridea</taxon>
        <taxon>Atyoidea</taxon>
        <taxon>Atyidae</taxon>
        <taxon>Halocaridina</taxon>
    </lineage>
</organism>
<name>A0AAN8X1C0_HALRR</name>
<keyword evidence="3" id="KW-1185">Reference proteome</keyword>
<dbReference type="PANTHER" id="PTHR12904:SF23">
    <property type="entry name" value="PROTEIN ZER-1 HOMOLOG"/>
    <property type="match status" value="1"/>
</dbReference>
<sequence>MIGQYLHRVDANAFCHQNVANLLFMTLDKKGVLNDLVLTLFNPDVLRLSQVVIHHSESVTSQGLDVLKYHQIQSLDVKNLTKVNLEELIDCFGEWTLNNIQTVSFSGATFGCLASAPNCKTPSKHTSIRGSPLPNRLHNALGKLSNLQVLNLSGTELTSAALLNICHDLRKLTTLDISGCNKIESVECLTVRKNTLRSLSLYNLKVLRTDETRKILLELKGLVHLDVSENKVSQDPVDRLIPSCSIVPELLRNPEFGPCLSSLDISGQDQTKLEDLHFFLKWHPDLKFVGLMLTSLCLDTVFLDSYDIM</sequence>
<dbReference type="GO" id="GO:0031462">
    <property type="term" value="C:Cul2-RING ubiquitin ligase complex"/>
    <property type="evidence" value="ECO:0007669"/>
    <property type="project" value="TreeGrafter"/>
</dbReference>
<dbReference type="PANTHER" id="PTHR12904">
    <property type="match status" value="1"/>
</dbReference>
<dbReference type="AlphaFoldDB" id="A0AAN8X1C0"/>
<dbReference type="Pfam" id="PF25013">
    <property type="entry name" value="LRR_Zer-1"/>
    <property type="match status" value="1"/>
</dbReference>
<proteinExistence type="predicted"/>
<evidence type="ECO:0000259" key="1">
    <source>
        <dbReference type="Pfam" id="PF25013"/>
    </source>
</evidence>
<dbReference type="SUPFAM" id="SSF52047">
    <property type="entry name" value="RNI-like"/>
    <property type="match status" value="1"/>
</dbReference>
<feature type="non-terminal residue" evidence="2">
    <location>
        <position position="309"/>
    </location>
</feature>
<dbReference type="InterPro" id="IPR051341">
    <property type="entry name" value="Zyg-11_UBL_adapter"/>
</dbReference>